<dbReference type="GO" id="GO:0010181">
    <property type="term" value="F:FMN binding"/>
    <property type="evidence" value="ECO:0007669"/>
    <property type="project" value="InterPro"/>
</dbReference>
<keyword evidence="2" id="KW-1133">Transmembrane helix</keyword>
<dbReference type="Pfam" id="PF00724">
    <property type="entry name" value="Oxidored_FMN"/>
    <property type="match status" value="1"/>
</dbReference>
<feature type="region of interest" description="Disordered" evidence="1">
    <location>
        <begin position="717"/>
        <end position="834"/>
    </location>
</feature>
<evidence type="ECO:0000256" key="1">
    <source>
        <dbReference type="SAM" id="MobiDB-lite"/>
    </source>
</evidence>
<feature type="domain" description="NADH:flavin oxidoreductase/NADH oxidase N-terminal" evidence="3">
    <location>
        <begin position="944"/>
        <end position="1289"/>
    </location>
</feature>
<feature type="compositionally biased region" description="Polar residues" evidence="1">
    <location>
        <begin position="8"/>
        <end position="30"/>
    </location>
</feature>
<feature type="transmembrane region" description="Helical" evidence="2">
    <location>
        <begin position="634"/>
        <end position="655"/>
    </location>
</feature>
<comment type="caution">
    <text evidence="6">The sequence shown here is derived from an EMBL/GenBank/DDBJ whole genome shotgun (WGS) entry which is preliminary data.</text>
</comment>
<dbReference type="InterPro" id="IPR056337">
    <property type="entry name" value="LHD_YVC1"/>
</dbReference>
<dbReference type="PANTHER" id="PTHR35859:SF4">
    <property type="entry name" value="MEMBRANE CHANNEL PROTEIN, PUTATIVE (AFU_ORTHOLOGUE AFUA_6G11300)-RELATED"/>
    <property type="match status" value="1"/>
</dbReference>
<gene>
    <name evidence="6" type="ORF">BZG36_04532</name>
</gene>
<proteinExistence type="predicted"/>
<name>A0A261XXW3_9FUNG</name>
<dbReference type="Gene3D" id="3.20.20.70">
    <property type="entry name" value="Aldolase class I"/>
    <property type="match status" value="1"/>
</dbReference>
<feature type="transmembrane region" description="Helical" evidence="2">
    <location>
        <begin position="488"/>
        <end position="507"/>
    </location>
</feature>
<feature type="region of interest" description="Disordered" evidence="1">
    <location>
        <begin position="1"/>
        <end position="66"/>
    </location>
</feature>
<feature type="domain" description="YVC1 N-terminal linker helical" evidence="4">
    <location>
        <begin position="80"/>
        <end position="277"/>
    </location>
</feature>
<dbReference type="EMBL" id="MVBO01000097">
    <property type="protein sequence ID" value="OZJ03209.1"/>
    <property type="molecule type" value="Genomic_DNA"/>
</dbReference>
<evidence type="ECO:0008006" key="8">
    <source>
        <dbReference type="Google" id="ProtNLM"/>
    </source>
</evidence>
<dbReference type="Pfam" id="PF23317">
    <property type="entry name" value="YVC1_C"/>
    <property type="match status" value="1"/>
</dbReference>
<evidence type="ECO:0000313" key="6">
    <source>
        <dbReference type="EMBL" id="OZJ03209.1"/>
    </source>
</evidence>
<evidence type="ECO:0000313" key="7">
    <source>
        <dbReference type="Proteomes" id="UP000242875"/>
    </source>
</evidence>
<feature type="transmembrane region" description="Helical" evidence="2">
    <location>
        <begin position="348"/>
        <end position="366"/>
    </location>
</feature>
<dbReference type="Pfam" id="PF23190">
    <property type="entry name" value="LHD_TRPY1"/>
    <property type="match status" value="1"/>
</dbReference>
<dbReference type="SUPFAM" id="SSF51395">
    <property type="entry name" value="FMN-linked oxidoreductases"/>
    <property type="match status" value="1"/>
</dbReference>
<dbReference type="InterPro" id="IPR052971">
    <property type="entry name" value="TRP_calcium_channel"/>
</dbReference>
<dbReference type="OrthoDB" id="72788at2759"/>
<dbReference type="InterPro" id="IPR013785">
    <property type="entry name" value="Aldolase_TIM"/>
</dbReference>
<accession>A0A261XXW3</accession>
<dbReference type="InterPro" id="IPR056336">
    <property type="entry name" value="YVC1_C"/>
</dbReference>
<sequence length="1308" mass="146682">MSKHTDAAQETTPLLSSHNRGASFSSTIQQLDDLESGWPEDESETPQPEDAFQANGGRTRGDLVRSRPVYGNRDLSKIPIAKMVHRIRQQVEDAFESPLSWSSLVSPEIDITLIRPLVVEWREEHNLASVYTWLLVRCHFLKESSSDIGNAKLFETRANVCEIVATRLLKSFPMRSLIHVLTFDFSPTQGSDMSRAQFSPNAFEQSNTTSSLPQHLKMFPHSLQDTLSQSSFLNHSQHEPPRMNAIEVAIEGYSKWFLANNLVQEVLNEIWQGNIVFFAAAFDEQPMTFPSHRLFPAAPPRSMSSHGRRWSRRGSNLPMVQKSVSLHDNTDIRLFQLSRLRVPKYKSFVSAVMFAIFIILYTVVLFQRSKEVTIWEVALDLFTLGFTVDEILQFANSGATVYFENIWNMFDFAILLIFIGFFSLRMRWISYNGHASPPDDSPLHQYDFAFDLLACNSILLWPRLFAVLDHYRFFGTMLIVIRHMMIDASLFFTLLFVFFLGFLQAFYALGRDSYSYSEIAWLMLKVFFGSQYIGFDVAFKLHPIFGPIVMTLYISISTLVLMTILISIFNQSFSTIISNAHEEYLFLFSIKVLEHIQSDQLYEFMPPFNLIQVAILSPLSHCLPGDTFSKLNQGLMKVIFFPVLLGIYLYEWILYKTGKVHNWKPDLGVVGRSVSYAAVPIPLMSNAGFQNARPGLKHPHMPRQNSKVAQGVQWAIGLPNDTSDSPLPLQHAPDETGQPQLAETTEQSVSRGESHGSSVADTRKQSVSPSITEQAESAVSATPMKTKSNDKIIQQQDVPEGQQSLSESPEEWKVEPTAKAPKSIGDDGPSGSLANADQDAPLFGAHIKIHPSQNASPPRGLNDLNLQVQAQIGRQEALEKRMSQVMEACSDLQDVFVLQPPIFSFALLLIMANNVKQLATNIAPRAWNVDRKSGSATGTHNSYLFKPFTQKSLTLRNSMVVSPMCTYSADDGLLNDFHLVHLGNYALRGAGLVFVEATAVEPQGRISPGDSGIWSDDHIEPLKRIVDFLHVQGAKAAIQLAHAGRKASTSAPWDPFRIVPEAEGGWPNDVWGPSDVPFNDKHAKPIPLTKERMQSIIKSFVAATERALKAGFDIIEIHGAHGYLIHSFLSGNSNFRTDEYGGSLENRMRFPLEILKAVREVWPQDRPLWWRVSAADWKSESGQALDPDPKGWDIYQTVEFAKELKKGGVELIDCSSGGNVPLKSYPTGPGYQVPFAEKVRKEVGIPTGAVGMITEVQQAEDILKEGKADVVLMAREMLRDPEFPQRAGVELKVDVQWAKQFERAKPRL</sequence>
<evidence type="ECO:0000259" key="3">
    <source>
        <dbReference type="Pfam" id="PF00724"/>
    </source>
</evidence>
<evidence type="ECO:0000259" key="4">
    <source>
        <dbReference type="Pfam" id="PF23190"/>
    </source>
</evidence>
<organism evidence="6 7">
    <name type="scientific">Bifiguratus adelaidae</name>
    <dbReference type="NCBI Taxonomy" id="1938954"/>
    <lineage>
        <taxon>Eukaryota</taxon>
        <taxon>Fungi</taxon>
        <taxon>Fungi incertae sedis</taxon>
        <taxon>Mucoromycota</taxon>
        <taxon>Mucoromycotina</taxon>
        <taxon>Endogonomycetes</taxon>
        <taxon>Endogonales</taxon>
        <taxon>Endogonales incertae sedis</taxon>
        <taxon>Bifiguratus</taxon>
    </lineage>
</organism>
<dbReference type="InterPro" id="IPR001155">
    <property type="entry name" value="OxRdtase_FMN_N"/>
</dbReference>
<dbReference type="GO" id="GO:0050661">
    <property type="term" value="F:NADP binding"/>
    <property type="evidence" value="ECO:0007669"/>
    <property type="project" value="InterPro"/>
</dbReference>
<feature type="transmembrane region" description="Helical" evidence="2">
    <location>
        <begin position="551"/>
        <end position="569"/>
    </location>
</feature>
<feature type="compositionally biased region" description="Acidic residues" evidence="1">
    <location>
        <begin position="32"/>
        <end position="44"/>
    </location>
</feature>
<dbReference type="PANTHER" id="PTHR35859">
    <property type="entry name" value="NONSELECTIVE CATION CHANNEL PROTEIN"/>
    <property type="match status" value="1"/>
</dbReference>
<feature type="compositionally biased region" description="Polar residues" evidence="1">
    <location>
        <begin position="737"/>
        <end position="807"/>
    </location>
</feature>
<keyword evidence="7" id="KW-1185">Reference proteome</keyword>
<dbReference type="Proteomes" id="UP000242875">
    <property type="component" value="Unassembled WGS sequence"/>
</dbReference>
<keyword evidence="2" id="KW-0472">Membrane</keyword>
<feature type="domain" description="Calcium channel YVC1-like C-terminal transmembrane" evidence="5">
    <location>
        <begin position="354"/>
        <end position="655"/>
    </location>
</feature>
<reference evidence="6 7" key="1">
    <citation type="journal article" date="2017" name="Mycologia">
        <title>Bifiguratus adelaidae, gen. et sp. nov., a new member of Mucoromycotina in endophytic and soil-dwelling habitats.</title>
        <authorList>
            <person name="Torres-Cruz T.J."/>
            <person name="Billingsley Tobias T.L."/>
            <person name="Almatruk M."/>
            <person name="Hesse C."/>
            <person name="Kuske C.R."/>
            <person name="Desiro A."/>
            <person name="Benucci G.M."/>
            <person name="Bonito G."/>
            <person name="Stajich J.E."/>
            <person name="Dunlap C."/>
            <person name="Arnold A.E."/>
            <person name="Porras-Alfaro A."/>
        </authorList>
    </citation>
    <scope>NUCLEOTIDE SEQUENCE [LARGE SCALE GENOMIC DNA]</scope>
    <source>
        <strain evidence="6 7">AZ0501</strain>
    </source>
</reference>
<evidence type="ECO:0000256" key="2">
    <source>
        <dbReference type="SAM" id="Phobius"/>
    </source>
</evidence>
<dbReference type="InterPro" id="IPR044152">
    <property type="entry name" value="YqjM-like"/>
</dbReference>
<keyword evidence="2" id="KW-0812">Transmembrane</keyword>
<dbReference type="CDD" id="cd02932">
    <property type="entry name" value="OYE_YqiM_FMN"/>
    <property type="match status" value="1"/>
</dbReference>
<dbReference type="GO" id="GO:0003959">
    <property type="term" value="F:NADPH dehydrogenase activity"/>
    <property type="evidence" value="ECO:0007669"/>
    <property type="project" value="InterPro"/>
</dbReference>
<evidence type="ECO:0000259" key="5">
    <source>
        <dbReference type="Pfam" id="PF23317"/>
    </source>
</evidence>
<feature type="transmembrane region" description="Helical" evidence="2">
    <location>
        <begin position="406"/>
        <end position="428"/>
    </location>
</feature>
<protein>
    <recommendedName>
        <fullName evidence="8">NADH:flavin oxidoreductase/NADH oxidase N-terminal domain-containing protein</fullName>
    </recommendedName>
</protein>
<feature type="transmembrane region" description="Helical" evidence="2">
    <location>
        <begin position="448"/>
        <end position="468"/>
    </location>
</feature>